<protein>
    <submittedName>
        <fullName evidence="2">Uncharacterized protein</fullName>
    </submittedName>
</protein>
<evidence type="ECO:0000256" key="1">
    <source>
        <dbReference type="SAM" id="MobiDB-lite"/>
    </source>
</evidence>
<name>A0ABQ7LG31_BRACM</name>
<dbReference type="Proteomes" id="UP000823674">
    <property type="component" value="Chromosome A09"/>
</dbReference>
<reference evidence="2 3" key="1">
    <citation type="submission" date="2021-03" db="EMBL/GenBank/DDBJ databases">
        <authorList>
            <person name="King G.J."/>
            <person name="Bancroft I."/>
            <person name="Baten A."/>
            <person name="Bloomfield J."/>
            <person name="Borpatragohain P."/>
            <person name="He Z."/>
            <person name="Irish N."/>
            <person name="Irwin J."/>
            <person name="Liu K."/>
            <person name="Mauleon R.P."/>
            <person name="Moore J."/>
            <person name="Morris R."/>
            <person name="Ostergaard L."/>
            <person name="Wang B."/>
            <person name="Wells R."/>
        </authorList>
    </citation>
    <scope>NUCLEOTIDE SEQUENCE [LARGE SCALE GENOMIC DNA]</scope>
    <source>
        <strain evidence="2">R-o-18</strain>
        <tissue evidence="2">Leaf</tissue>
    </source>
</reference>
<proteinExistence type="predicted"/>
<evidence type="ECO:0000313" key="2">
    <source>
        <dbReference type="EMBL" id="KAG5384216.1"/>
    </source>
</evidence>
<keyword evidence="3" id="KW-1185">Reference proteome</keyword>
<dbReference type="EMBL" id="JADBGQ010000008">
    <property type="protein sequence ID" value="KAG5384216.1"/>
    <property type="molecule type" value="Genomic_DNA"/>
</dbReference>
<accession>A0ABQ7LG31</accession>
<comment type="caution">
    <text evidence="2">The sequence shown here is derived from an EMBL/GenBank/DDBJ whole genome shotgun (WGS) entry which is preliminary data.</text>
</comment>
<organism evidence="2 3">
    <name type="scientific">Brassica rapa subsp. trilocularis</name>
    <dbReference type="NCBI Taxonomy" id="1813537"/>
    <lineage>
        <taxon>Eukaryota</taxon>
        <taxon>Viridiplantae</taxon>
        <taxon>Streptophyta</taxon>
        <taxon>Embryophyta</taxon>
        <taxon>Tracheophyta</taxon>
        <taxon>Spermatophyta</taxon>
        <taxon>Magnoliopsida</taxon>
        <taxon>eudicotyledons</taxon>
        <taxon>Gunneridae</taxon>
        <taxon>Pentapetalae</taxon>
        <taxon>rosids</taxon>
        <taxon>malvids</taxon>
        <taxon>Brassicales</taxon>
        <taxon>Brassicaceae</taxon>
        <taxon>Brassiceae</taxon>
        <taxon>Brassica</taxon>
    </lineage>
</organism>
<evidence type="ECO:0000313" key="3">
    <source>
        <dbReference type="Proteomes" id="UP000823674"/>
    </source>
</evidence>
<sequence length="118" mass="13243">MDFGYWDLRCRIGVPVCDLRYLVVEATGKSTTLAFQKPVGDTCTHQVRVLHLRELFSWVRLDSGPLHPGRFYLGWEQGPNPVPHLVTRMGSSPPPGVESLPSELPHPVGSSLYPFKLF</sequence>
<gene>
    <name evidence="2" type="primary">A09g507620.1_BraROA</name>
    <name evidence="2" type="ORF">IGI04_035686</name>
</gene>
<feature type="region of interest" description="Disordered" evidence="1">
    <location>
        <begin position="84"/>
        <end position="103"/>
    </location>
</feature>